<accession>A0AAW8J8B0</accession>
<gene>
    <name evidence="1" type="ORF">RFH47_11170</name>
</gene>
<sequence>MDIVNRALVRSLATTIVKLEKEEEKQFNPSSVVDVWNTKYDLVEPAQLPTLQKQVTLEVHAERHATTNSLNISAQGMASLKVDQVFGNLSLAPTGLDIDPEAI</sequence>
<dbReference type="AlphaFoldDB" id="A0AAW8J8B0"/>
<evidence type="ECO:0000313" key="2">
    <source>
        <dbReference type="Proteomes" id="UP001243844"/>
    </source>
</evidence>
<comment type="caution">
    <text evidence="1">The sequence shown here is derived from an EMBL/GenBank/DDBJ whole genome shotgun (WGS) entry which is preliminary data.</text>
</comment>
<dbReference type="Proteomes" id="UP001243844">
    <property type="component" value="Unassembled WGS sequence"/>
</dbReference>
<proteinExistence type="predicted"/>
<organism evidence="1 2">
    <name type="scientific">Acinetobacter rudis</name>
    <dbReference type="NCBI Taxonomy" id="632955"/>
    <lineage>
        <taxon>Bacteria</taxon>
        <taxon>Pseudomonadati</taxon>
        <taxon>Pseudomonadota</taxon>
        <taxon>Gammaproteobacteria</taxon>
        <taxon>Moraxellales</taxon>
        <taxon>Moraxellaceae</taxon>
        <taxon>Acinetobacter</taxon>
    </lineage>
</organism>
<reference evidence="1" key="1">
    <citation type="submission" date="2023-08" db="EMBL/GenBank/DDBJ databases">
        <title>Emergence of clinically-relevant ST2 carbapenem-resistant Acinetobacter baumannii strains in hospital sewages in Zhejiang, East of China.</title>
        <authorList>
            <person name="Kaichao C."/>
            <person name="Zhang R."/>
        </authorList>
    </citation>
    <scope>NUCLEOTIDE SEQUENCE</scope>
    <source>
        <strain evidence="1">M-RB-37</strain>
    </source>
</reference>
<protein>
    <submittedName>
        <fullName evidence="1">Uncharacterized protein</fullName>
    </submittedName>
</protein>
<dbReference type="RefSeq" id="WP_096902438.1">
    <property type="nucleotide sequence ID" value="NZ_JAVIDL010000021.1"/>
</dbReference>
<dbReference type="EMBL" id="JAVIDL010000021">
    <property type="protein sequence ID" value="MDQ8936282.1"/>
    <property type="molecule type" value="Genomic_DNA"/>
</dbReference>
<name>A0AAW8J8B0_9GAMM</name>
<evidence type="ECO:0000313" key="1">
    <source>
        <dbReference type="EMBL" id="MDQ8936282.1"/>
    </source>
</evidence>